<comment type="pathway">
    <text evidence="3 12">Glycolipid biosynthesis; lipid IV(A) biosynthesis; lipid IV(A) from (3R)-3-hydroxytetradecanoyl-[acyl-carrier-protein] and UDP-N-acetyl-alpha-D-glucosamine: step 2/6.</text>
</comment>
<accession>A0ABV7H8Z4</accession>
<dbReference type="EMBL" id="JBHRTI010000010">
    <property type="protein sequence ID" value="MFC3148988.1"/>
    <property type="molecule type" value="Genomic_DNA"/>
</dbReference>
<feature type="active site" description="Proton donor" evidence="12">
    <location>
        <position position="269"/>
    </location>
</feature>
<keyword evidence="14" id="KW-1185">Reference proteome</keyword>
<keyword evidence="5 12" id="KW-0444">Lipid biosynthesis</keyword>
<keyword evidence="9 12" id="KW-0862">Zinc</keyword>
<feature type="binding site" evidence="12">
    <location>
        <position position="246"/>
    </location>
    <ligand>
        <name>Zn(2+)</name>
        <dbReference type="ChEBI" id="CHEBI:29105"/>
    </ligand>
</feature>
<dbReference type="Proteomes" id="UP001595556">
    <property type="component" value="Unassembled WGS sequence"/>
</dbReference>
<evidence type="ECO:0000256" key="10">
    <source>
        <dbReference type="ARBA" id="ARBA00023098"/>
    </source>
</evidence>
<dbReference type="EC" id="3.5.1.108" evidence="4 12"/>
<sequence length="309" mass="33254">MYLQRTIKEAVRATGVGLHSGRKVQMTLRPAAPGTGIVFRRIDLDAPVDIPARATGVGDTMLASTLTAAGADGSPVKVSTVEHLMAACAGLGIDNLYVDLTAEEVPIMDGSAATFIYLLESAGIDVQQTPKQYIRVLKPVEVREADKFARLSPYFGYRLDFKIAFNHPAVNATGQEATFDFGEASFAREVGRARTFGFTAEVEALYAKGLIRGGSMDNAIVLDEYRVLNDGGLRFGDEFAKHKLLDAVGDLYLAGHPLLAHYEAFKSGHGLNNKLLRALLADETAWELVSFDAAEKAPRFAAAQVAAAF</sequence>
<evidence type="ECO:0000256" key="3">
    <source>
        <dbReference type="ARBA" id="ARBA00005002"/>
    </source>
</evidence>
<evidence type="ECO:0000256" key="5">
    <source>
        <dbReference type="ARBA" id="ARBA00022516"/>
    </source>
</evidence>
<dbReference type="HAMAP" id="MF_00388">
    <property type="entry name" value="LpxC"/>
    <property type="match status" value="1"/>
</dbReference>
<evidence type="ECO:0000256" key="1">
    <source>
        <dbReference type="ARBA" id="ARBA00001947"/>
    </source>
</evidence>
<dbReference type="RefSeq" id="WP_377305402.1">
    <property type="nucleotide sequence ID" value="NZ_CP180191.1"/>
</dbReference>
<evidence type="ECO:0000256" key="11">
    <source>
        <dbReference type="ARBA" id="ARBA00024535"/>
    </source>
</evidence>
<keyword evidence="10 12" id="KW-0443">Lipid metabolism</keyword>
<evidence type="ECO:0000313" key="13">
    <source>
        <dbReference type="EMBL" id="MFC3148988.1"/>
    </source>
</evidence>
<comment type="similarity">
    <text evidence="12">Belongs to the LpxC family.</text>
</comment>
<dbReference type="InterPro" id="IPR015870">
    <property type="entry name" value="UDP-acyl_N-AcGlcN_deAcase_N"/>
</dbReference>
<dbReference type="Gene3D" id="3.30.230.20">
    <property type="entry name" value="lpxc deacetylase, domain 1"/>
    <property type="match status" value="1"/>
</dbReference>
<dbReference type="InterPro" id="IPR004463">
    <property type="entry name" value="UDP-acyl_GlcNac_deAcase"/>
</dbReference>
<reference evidence="14" key="1">
    <citation type="journal article" date="2019" name="Int. J. Syst. Evol. Microbiol.">
        <title>The Global Catalogue of Microorganisms (GCM) 10K type strain sequencing project: providing services to taxonomists for standard genome sequencing and annotation.</title>
        <authorList>
            <consortium name="The Broad Institute Genomics Platform"/>
            <consortium name="The Broad Institute Genome Sequencing Center for Infectious Disease"/>
            <person name="Wu L."/>
            <person name="Ma J."/>
        </authorList>
    </citation>
    <scope>NUCLEOTIDE SEQUENCE [LARGE SCALE GENOMIC DNA]</scope>
    <source>
        <strain evidence="14">KCTC 52168</strain>
    </source>
</reference>
<feature type="binding site" evidence="12">
    <location>
        <position position="83"/>
    </location>
    <ligand>
        <name>Zn(2+)</name>
        <dbReference type="ChEBI" id="CHEBI:29105"/>
    </ligand>
</feature>
<dbReference type="Gene3D" id="3.30.1700.10">
    <property type="entry name" value="lpxc deacetylase, domain 2"/>
    <property type="match status" value="1"/>
</dbReference>
<keyword evidence="8 12" id="KW-0378">Hydrolase</keyword>
<dbReference type="InterPro" id="IPR020568">
    <property type="entry name" value="Ribosomal_Su5_D2-typ_SF"/>
</dbReference>
<name>A0ABV7H8Z4_9BURK</name>
<keyword evidence="7 12" id="KW-0479">Metal-binding</keyword>
<dbReference type="NCBIfam" id="TIGR00325">
    <property type="entry name" value="lpxC"/>
    <property type="match status" value="1"/>
</dbReference>
<evidence type="ECO:0000256" key="2">
    <source>
        <dbReference type="ARBA" id="ARBA00002923"/>
    </source>
</evidence>
<evidence type="ECO:0000256" key="12">
    <source>
        <dbReference type="HAMAP-Rule" id="MF_00388"/>
    </source>
</evidence>
<comment type="cofactor">
    <cofactor evidence="1 12">
        <name>Zn(2+)</name>
        <dbReference type="ChEBI" id="CHEBI:29105"/>
    </cofactor>
</comment>
<dbReference type="PANTHER" id="PTHR33694">
    <property type="entry name" value="UDP-3-O-ACYL-N-ACETYLGLUCOSAMINE DEACETYLASE 1, MITOCHONDRIAL-RELATED"/>
    <property type="match status" value="1"/>
</dbReference>
<dbReference type="Pfam" id="PF03331">
    <property type="entry name" value="LpxC"/>
    <property type="match status" value="1"/>
</dbReference>
<comment type="catalytic activity">
    <reaction evidence="11 12">
        <text>a UDP-3-O-[(3R)-3-hydroxyacyl]-N-acetyl-alpha-D-glucosamine + H2O = a UDP-3-O-[(3R)-3-hydroxyacyl]-alpha-D-glucosamine + acetate</text>
        <dbReference type="Rhea" id="RHEA:67816"/>
        <dbReference type="ChEBI" id="CHEBI:15377"/>
        <dbReference type="ChEBI" id="CHEBI:30089"/>
        <dbReference type="ChEBI" id="CHEBI:137740"/>
        <dbReference type="ChEBI" id="CHEBI:173225"/>
        <dbReference type="EC" id="3.5.1.108"/>
    </reaction>
</comment>
<evidence type="ECO:0000256" key="8">
    <source>
        <dbReference type="ARBA" id="ARBA00022801"/>
    </source>
</evidence>
<organism evidence="13 14">
    <name type="scientific">Piscinibacterium candidicorallinum</name>
    <dbReference type="NCBI Taxonomy" id="1793872"/>
    <lineage>
        <taxon>Bacteria</taxon>
        <taxon>Pseudomonadati</taxon>
        <taxon>Pseudomonadota</taxon>
        <taxon>Betaproteobacteria</taxon>
        <taxon>Burkholderiales</taxon>
        <taxon>Piscinibacterium</taxon>
    </lineage>
</organism>
<comment type="function">
    <text evidence="2 12">Catalyzes the hydrolysis of UDP-3-O-myristoyl-N-acetylglucosamine to form UDP-3-O-myristoylglucosamine and acetate, the committed step in lipid A biosynthesis.</text>
</comment>
<evidence type="ECO:0000256" key="4">
    <source>
        <dbReference type="ARBA" id="ARBA00012745"/>
    </source>
</evidence>
<dbReference type="PANTHER" id="PTHR33694:SF1">
    <property type="entry name" value="UDP-3-O-ACYL-N-ACETYLGLUCOSAMINE DEACETYLASE 1, MITOCHONDRIAL-RELATED"/>
    <property type="match status" value="1"/>
</dbReference>
<evidence type="ECO:0000256" key="7">
    <source>
        <dbReference type="ARBA" id="ARBA00022723"/>
    </source>
</evidence>
<protein>
    <recommendedName>
        <fullName evidence="4 12">UDP-3-O-acyl-N-acetylglucosamine deacetylase</fullName>
        <shortName evidence="12">UDP-3-O-acyl-GlcNAc deacetylase</shortName>
        <ecNumber evidence="4 12">3.5.1.108</ecNumber>
    </recommendedName>
    <alternativeName>
        <fullName evidence="12">UDP-3-O-[R-3-hydroxymyristoyl]-N-acetylglucosamine deacetylase</fullName>
    </alternativeName>
</protein>
<gene>
    <name evidence="12 13" type="primary">lpxC</name>
    <name evidence="13" type="ORF">ACFOEN_15285</name>
</gene>
<evidence type="ECO:0000256" key="6">
    <source>
        <dbReference type="ARBA" id="ARBA00022556"/>
    </source>
</evidence>
<comment type="caution">
    <text evidence="13">The sequence shown here is derived from an EMBL/GenBank/DDBJ whole genome shotgun (WGS) entry which is preliminary data.</text>
</comment>
<keyword evidence="6 12" id="KW-0441">Lipid A biosynthesis</keyword>
<dbReference type="GO" id="GO:0103117">
    <property type="term" value="F:UDP-3-O-acyl-N-acetylglucosamine deacetylase activity"/>
    <property type="evidence" value="ECO:0007669"/>
    <property type="project" value="UniProtKB-EC"/>
</dbReference>
<feature type="binding site" evidence="12">
    <location>
        <position position="242"/>
    </location>
    <ligand>
        <name>Zn(2+)</name>
        <dbReference type="ChEBI" id="CHEBI:29105"/>
    </ligand>
</feature>
<dbReference type="SUPFAM" id="SSF54211">
    <property type="entry name" value="Ribosomal protein S5 domain 2-like"/>
    <property type="match status" value="2"/>
</dbReference>
<evidence type="ECO:0000313" key="14">
    <source>
        <dbReference type="Proteomes" id="UP001595556"/>
    </source>
</evidence>
<proteinExistence type="inferred from homology"/>
<evidence type="ECO:0000256" key="9">
    <source>
        <dbReference type="ARBA" id="ARBA00022833"/>
    </source>
</evidence>
<dbReference type="InterPro" id="IPR011334">
    <property type="entry name" value="UDP-acyl_GlcNac_deAcase_C"/>
</dbReference>